<accession>A0A3P7UE65</accession>
<organism evidence="1 2">
    <name type="scientific">Brugia timori</name>
    <dbReference type="NCBI Taxonomy" id="42155"/>
    <lineage>
        <taxon>Eukaryota</taxon>
        <taxon>Metazoa</taxon>
        <taxon>Ecdysozoa</taxon>
        <taxon>Nematoda</taxon>
        <taxon>Chromadorea</taxon>
        <taxon>Rhabditida</taxon>
        <taxon>Spirurina</taxon>
        <taxon>Spiruromorpha</taxon>
        <taxon>Filarioidea</taxon>
        <taxon>Onchocercidae</taxon>
        <taxon>Brugia</taxon>
    </lineage>
</organism>
<dbReference type="Proteomes" id="UP000280834">
    <property type="component" value="Unassembled WGS sequence"/>
</dbReference>
<keyword evidence="2" id="KW-1185">Reference proteome</keyword>
<protein>
    <submittedName>
        <fullName evidence="1">Uncharacterized protein</fullName>
    </submittedName>
</protein>
<sequence length="236" mass="27689">MRRELENLLSGNYLLPVYSSLRHSNPIVFWNVLYYSRRLSLPTHFPSWLGQSVHVRCVYDVPVLHTEFTPLFFVNPSHKVRTLISKTKSKKFYFAENMSDGLLPSSERSVSIWRHVITAVQQSSILRALQVILSENRNATDNGKFPRRFPLFRKGTIKPIEYYNFGYYKCAISRDVQFVALDKYGSAVDRDQLDEQYRSDFERLPPRILPLLPYSDYPPKSLSRICRKIFLPLDVF</sequence>
<reference evidence="1 2" key="1">
    <citation type="submission" date="2018-11" db="EMBL/GenBank/DDBJ databases">
        <authorList>
            <consortium name="Pathogen Informatics"/>
        </authorList>
    </citation>
    <scope>NUCLEOTIDE SEQUENCE [LARGE SCALE GENOMIC DNA]</scope>
</reference>
<gene>
    <name evidence="1" type="ORF">BTMF_LOCUS8939</name>
</gene>
<dbReference type="AlphaFoldDB" id="A0A3P7UE65"/>
<evidence type="ECO:0000313" key="1">
    <source>
        <dbReference type="EMBL" id="VDO29989.1"/>
    </source>
</evidence>
<dbReference type="EMBL" id="UZAG01016674">
    <property type="protein sequence ID" value="VDO29989.1"/>
    <property type="molecule type" value="Genomic_DNA"/>
</dbReference>
<proteinExistence type="predicted"/>
<name>A0A3P7UE65_9BILA</name>
<evidence type="ECO:0000313" key="2">
    <source>
        <dbReference type="Proteomes" id="UP000280834"/>
    </source>
</evidence>